<feature type="region of interest" description="Disordered" evidence="1">
    <location>
        <begin position="201"/>
        <end position="226"/>
    </location>
</feature>
<dbReference type="VEuPathDB" id="FungiDB:TAPDE_003949"/>
<protein>
    <submittedName>
        <fullName evidence="2">Uncharacterized protein</fullName>
    </submittedName>
</protein>
<dbReference type="EMBL" id="CAHR02000163">
    <property type="protein sequence ID" value="CCG83625.1"/>
    <property type="molecule type" value="Genomic_DNA"/>
</dbReference>
<accession>R4XCL0</accession>
<organism evidence="2 3">
    <name type="scientific">Taphrina deformans (strain PYCC 5710 / ATCC 11124 / CBS 356.35 / IMI 108563 / JCM 9778 / NBRC 8474)</name>
    <name type="common">Peach leaf curl fungus</name>
    <name type="synonym">Lalaria deformans</name>
    <dbReference type="NCBI Taxonomy" id="1097556"/>
    <lineage>
        <taxon>Eukaryota</taxon>
        <taxon>Fungi</taxon>
        <taxon>Dikarya</taxon>
        <taxon>Ascomycota</taxon>
        <taxon>Taphrinomycotina</taxon>
        <taxon>Taphrinomycetes</taxon>
        <taxon>Taphrinales</taxon>
        <taxon>Taphrinaceae</taxon>
        <taxon>Taphrina</taxon>
    </lineage>
</organism>
<gene>
    <name evidence="2" type="ORF">TAPDE_003949</name>
</gene>
<feature type="region of interest" description="Disordered" evidence="1">
    <location>
        <begin position="112"/>
        <end position="141"/>
    </location>
</feature>
<dbReference type="Proteomes" id="UP000013776">
    <property type="component" value="Unassembled WGS sequence"/>
</dbReference>
<keyword evidence="3" id="KW-1185">Reference proteome</keyword>
<comment type="caution">
    <text evidence="2">The sequence shown here is derived from an EMBL/GenBank/DDBJ whole genome shotgun (WGS) entry which is preliminary data.</text>
</comment>
<reference evidence="2 3" key="1">
    <citation type="journal article" date="2013" name="MBio">
        <title>Genome sequencing of the plant pathogen Taphrina deformans, the causal agent of peach leaf curl.</title>
        <authorList>
            <person name="Cisse O.H."/>
            <person name="Almeida J.M.G.C.F."/>
            <person name="Fonseca A."/>
            <person name="Kumar A.A."/>
            <person name="Salojaervi J."/>
            <person name="Overmyer K."/>
            <person name="Hauser P.M."/>
            <person name="Pagni M."/>
        </authorList>
    </citation>
    <scope>NUCLEOTIDE SEQUENCE [LARGE SCALE GENOMIC DNA]</scope>
    <source>
        <strain evidence="3">PYCC 5710 / ATCC 11124 / CBS 356.35 / IMI 108563 / JCM 9778 / NBRC 8474</strain>
    </source>
</reference>
<name>R4XCL0_TAPDE</name>
<sequence>MELTECIRTKIEQMRQKKLARHTSASAATEKRIKQLTVRRSSLFEALENELQGHPINDLEIEIAEKNGSTVITKLDTSEEYGGLVDPDAVDHQVPDKFDNSIEYSTVDAEALDEASPNESENPGQSVLVEGRPASSNSPSYLTKAERVAKLREEAAETDVRLQSERAYLQTLRALLASSLASIEKLELDLCQHSESWEAQEKDRLSIERAPASTRTKRKRETDTTSLDHVLGPHTKAARTVEAIGWMGLGSGLLYAGRACNLF</sequence>
<evidence type="ECO:0000256" key="1">
    <source>
        <dbReference type="SAM" id="MobiDB-lite"/>
    </source>
</evidence>
<dbReference type="AlphaFoldDB" id="R4XCL0"/>
<evidence type="ECO:0000313" key="3">
    <source>
        <dbReference type="Proteomes" id="UP000013776"/>
    </source>
</evidence>
<evidence type="ECO:0000313" key="2">
    <source>
        <dbReference type="EMBL" id="CCG83625.1"/>
    </source>
</evidence>
<proteinExistence type="predicted"/>